<dbReference type="GO" id="GO:0042910">
    <property type="term" value="F:xenobiotic transmembrane transporter activity"/>
    <property type="evidence" value="ECO:0007669"/>
    <property type="project" value="InterPro"/>
</dbReference>
<protein>
    <submittedName>
        <fullName evidence="8">Multidrug export protein mepA</fullName>
    </submittedName>
</protein>
<feature type="transmembrane region" description="Helical" evidence="7">
    <location>
        <begin position="308"/>
        <end position="330"/>
    </location>
</feature>
<dbReference type="PIRSF" id="PIRSF006603">
    <property type="entry name" value="DinF"/>
    <property type="match status" value="1"/>
</dbReference>
<keyword evidence="4 7" id="KW-0812">Transmembrane</keyword>
<dbReference type="EMBL" id="LS483487">
    <property type="protein sequence ID" value="SQI99536.1"/>
    <property type="molecule type" value="Genomic_DNA"/>
</dbReference>
<evidence type="ECO:0000313" key="9">
    <source>
        <dbReference type="Proteomes" id="UP000249008"/>
    </source>
</evidence>
<dbReference type="PANTHER" id="PTHR43823">
    <property type="entry name" value="SPORULATION PROTEIN YKVU"/>
    <property type="match status" value="1"/>
</dbReference>
<proteinExistence type="predicted"/>
<dbReference type="PANTHER" id="PTHR43823:SF3">
    <property type="entry name" value="MULTIDRUG EXPORT PROTEIN MEPA"/>
    <property type="match status" value="1"/>
</dbReference>
<feature type="transmembrane region" description="Helical" evidence="7">
    <location>
        <begin position="12"/>
        <end position="34"/>
    </location>
</feature>
<dbReference type="RefSeq" id="WP_005978895.1">
    <property type="nucleotide sequence ID" value="NZ_CABKNW010000004.1"/>
</dbReference>
<dbReference type="KEGG" id="ful:C4N20_08135"/>
<dbReference type="InterPro" id="IPR048279">
    <property type="entry name" value="MdtK-like"/>
</dbReference>
<dbReference type="AlphaFoldDB" id="A0AAX2J7N9"/>
<accession>A0AAX2J7N9</accession>
<feature type="transmembrane region" description="Helical" evidence="7">
    <location>
        <begin position="414"/>
        <end position="436"/>
    </location>
</feature>
<sequence length="448" mass="48882">MSNELESKNVSRLFFKFAVPSIVGMLIVSIQMMVDGIFIANTQGASGLAAINLSMPIILFTNSIALMIAAGGGVYCSIALGKGKFKRANEIMSFTLQIFVVFLGSISLLGFLFINGIIGILGATEILAPLVKAYLLTMLVLNIPYNIPIFTEGFIKIAGKPNLVFLSCMICLTGNVLMDYLFIIKLDMGVFGAALATSIANGTAGVVLMWNYFKNRSRLNIVKPNGSRILLGKILYNGSSEMLTMVSSALATFIFNYILIRRIGEIGVSALTIVFYVNTVVNICLFGLSQALQPIVSYNLGARRTEQIYKVMKTAFFTGGSIGFFFFFVMKFNSGPIIRVFSKDNVDLMALTGRALSFVVFQYLFSFVNVITSSFLTAVEKPMESAAVAMCRSLICVAGLLFILPIFLGEKGLWLALPLGELLCMTVSVPLLIVSYKKIKIRITKNLV</sequence>
<feature type="transmembrane region" description="Helical" evidence="7">
    <location>
        <begin position="234"/>
        <end position="260"/>
    </location>
</feature>
<evidence type="ECO:0000256" key="4">
    <source>
        <dbReference type="ARBA" id="ARBA00022692"/>
    </source>
</evidence>
<feature type="transmembrane region" description="Helical" evidence="7">
    <location>
        <begin position="386"/>
        <end position="408"/>
    </location>
</feature>
<feature type="transmembrane region" description="Helical" evidence="7">
    <location>
        <begin position="54"/>
        <end position="78"/>
    </location>
</feature>
<gene>
    <name evidence="8" type="primary">mepA_2</name>
    <name evidence="8" type="ORF">NCTC12112_00176</name>
</gene>
<feature type="transmembrane region" description="Helical" evidence="7">
    <location>
        <begin position="163"/>
        <end position="184"/>
    </location>
</feature>
<feature type="transmembrane region" description="Helical" evidence="7">
    <location>
        <begin position="190"/>
        <end position="213"/>
    </location>
</feature>
<dbReference type="Pfam" id="PF01554">
    <property type="entry name" value="MatE"/>
    <property type="match status" value="2"/>
</dbReference>
<reference evidence="8 9" key="1">
    <citation type="submission" date="2018-06" db="EMBL/GenBank/DDBJ databases">
        <authorList>
            <consortium name="Pathogen Informatics"/>
            <person name="Doyle S."/>
        </authorList>
    </citation>
    <scope>NUCLEOTIDE SEQUENCE [LARGE SCALE GENOMIC DNA]</scope>
    <source>
        <strain evidence="8 9">NCTC12112</strain>
    </source>
</reference>
<feature type="transmembrane region" description="Helical" evidence="7">
    <location>
        <begin position="133"/>
        <end position="151"/>
    </location>
</feature>
<feature type="transmembrane region" description="Helical" evidence="7">
    <location>
        <begin position="355"/>
        <end position="379"/>
    </location>
</feature>
<keyword evidence="2" id="KW-0813">Transport</keyword>
<dbReference type="GO" id="GO:0015297">
    <property type="term" value="F:antiporter activity"/>
    <property type="evidence" value="ECO:0007669"/>
    <property type="project" value="InterPro"/>
</dbReference>
<dbReference type="Proteomes" id="UP000249008">
    <property type="component" value="Chromosome 1"/>
</dbReference>
<keyword evidence="6 7" id="KW-0472">Membrane</keyword>
<evidence type="ECO:0000256" key="5">
    <source>
        <dbReference type="ARBA" id="ARBA00022989"/>
    </source>
</evidence>
<evidence type="ECO:0000256" key="1">
    <source>
        <dbReference type="ARBA" id="ARBA00004651"/>
    </source>
</evidence>
<evidence type="ECO:0000256" key="2">
    <source>
        <dbReference type="ARBA" id="ARBA00022448"/>
    </source>
</evidence>
<name>A0AAX2J7N9_9FUSO</name>
<evidence type="ECO:0000256" key="3">
    <source>
        <dbReference type="ARBA" id="ARBA00022475"/>
    </source>
</evidence>
<organism evidence="8 9">
    <name type="scientific">Fusobacterium ulcerans</name>
    <dbReference type="NCBI Taxonomy" id="861"/>
    <lineage>
        <taxon>Bacteria</taxon>
        <taxon>Fusobacteriati</taxon>
        <taxon>Fusobacteriota</taxon>
        <taxon>Fusobacteriia</taxon>
        <taxon>Fusobacteriales</taxon>
        <taxon>Fusobacteriaceae</taxon>
        <taxon>Fusobacterium</taxon>
    </lineage>
</organism>
<evidence type="ECO:0000256" key="7">
    <source>
        <dbReference type="SAM" id="Phobius"/>
    </source>
</evidence>
<evidence type="ECO:0000313" key="8">
    <source>
        <dbReference type="EMBL" id="SQI99536.1"/>
    </source>
</evidence>
<keyword evidence="3" id="KW-1003">Cell membrane</keyword>
<dbReference type="GeneID" id="78454775"/>
<evidence type="ECO:0000256" key="6">
    <source>
        <dbReference type="ARBA" id="ARBA00023136"/>
    </source>
</evidence>
<dbReference type="InterPro" id="IPR002528">
    <property type="entry name" value="MATE_fam"/>
</dbReference>
<dbReference type="GO" id="GO:0005886">
    <property type="term" value="C:plasma membrane"/>
    <property type="evidence" value="ECO:0007669"/>
    <property type="project" value="UniProtKB-SubCell"/>
</dbReference>
<feature type="transmembrane region" description="Helical" evidence="7">
    <location>
        <begin position="98"/>
        <end position="121"/>
    </location>
</feature>
<feature type="transmembrane region" description="Helical" evidence="7">
    <location>
        <begin position="266"/>
        <end position="288"/>
    </location>
</feature>
<keyword evidence="5 7" id="KW-1133">Transmembrane helix</keyword>
<dbReference type="InterPro" id="IPR051327">
    <property type="entry name" value="MATE_MepA_subfamily"/>
</dbReference>
<comment type="subcellular location">
    <subcellularLocation>
        <location evidence="1">Cell membrane</location>
        <topology evidence="1">Multi-pass membrane protein</topology>
    </subcellularLocation>
</comment>